<keyword evidence="1" id="KW-0472">Membrane</keyword>
<evidence type="ECO:0008006" key="4">
    <source>
        <dbReference type="Google" id="ProtNLM"/>
    </source>
</evidence>
<feature type="transmembrane region" description="Helical" evidence="1">
    <location>
        <begin position="65"/>
        <end position="88"/>
    </location>
</feature>
<gene>
    <name evidence="2" type="ORF">MUN86_01005</name>
</gene>
<keyword evidence="1" id="KW-0812">Transmembrane</keyword>
<evidence type="ECO:0000313" key="3">
    <source>
        <dbReference type="Proteomes" id="UP000830401"/>
    </source>
</evidence>
<sequence>MKKLLRSTVMCGCLFWPVLAYAGEKEVKAVFLLQGGIGGILIGAGLYAAFMVLSAMFFRKKTTVATLFVLCVAFYIYMQYQSIYFLAIALHFMRTRQMQYEFGELTSVLIWVLLLIGIWGLAVFGIALRMWTSRNRVQKASSLSGQ</sequence>
<name>A0ABY4G6W0_9BACT</name>
<dbReference type="Proteomes" id="UP000830401">
    <property type="component" value="Chromosome"/>
</dbReference>
<dbReference type="RefSeq" id="WP_245120745.1">
    <property type="nucleotide sequence ID" value="NZ_CP095061.1"/>
</dbReference>
<feature type="transmembrane region" description="Helical" evidence="1">
    <location>
        <begin position="108"/>
        <end position="131"/>
    </location>
</feature>
<evidence type="ECO:0000256" key="1">
    <source>
        <dbReference type="SAM" id="Phobius"/>
    </source>
</evidence>
<feature type="transmembrane region" description="Helical" evidence="1">
    <location>
        <begin position="30"/>
        <end position="53"/>
    </location>
</feature>
<organism evidence="2 3">
    <name type="scientific">Hymenobacter volaticus</name>
    <dbReference type="NCBI Taxonomy" id="2932254"/>
    <lineage>
        <taxon>Bacteria</taxon>
        <taxon>Pseudomonadati</taxon>
        <taxon>Bacteroidota</taxon>
        <taxon>Cytophagia</taxon>
        <taxon>Cytophagales</taxon>
        <taxon>Hymenobacteraceae</taxon>
        <taxon>Hymenobacter</taxon>
    </lineage>
</organism>
<evidence type="ECO:0000313" key="2">
    <source>
        <dbReference type="EMBL" id="UOQ66543.1"/>
    </source>
</evidence>
<reference evidence="2" key="1">
    <citation type="submission" date="2022-04" db="EMBL/GenBank/DDBJ databases">
        <title>Hymenobacter sp. isolated from the air.</title>
        <authorList>
            <person name="Won M."/>
            <person name="Lee C.-M."/>
            <person name="Woen H.-Y."/>
            <person name="Kwon S.-W."/>
        </authorList>
    </citation>
    <scope>NUCLEOTIDE SEQUENCE</scope>
    <source>
        <strain evidence="2">5420S-77</strain>
    </source>
</reference>
<proteinExistence type="predicted"/>
<keyword evidence="3" id="KW-1185">Reference proteome</keyword>
<keyword evidence="1" id="KW-1133">Transmembrane helix</keyword>
<accession>A0ABY4G6W0</accession>
<dbReference type="EMBL" id="CP095061">
    <property type="protein sequence ID" value="UOQ66543.1"/>
    <property type="molecule type" value="Genomic_DNA"/>
</dbReference>
<protein>
    <recommendedName>
        <fullName evidence="4">DUF4293 family protein</fullName>
    </recommendedName>
</protein>